<dbReference type="SMART" id="SM00202">
    <property type="entry name" value="SR"/>
    <property type="match status" value="2"/>
</dbReference>
<dbReference type="InterPro" id="IPR016186">
    <property type="entry name" value="C-type_lectin-like/link_sf"/>
</dbReference>
<dbReference type="GO" id="GO:0031638">
    <property type="term" value="P:zymogen activation"/>
    <property type="evidence" value="ECO:0007669"/>
    <property type="project" value="TreeGrafter"/>
</dbReference>
<reference evidence="12" key="1">
    <citation type="submission" date="2023-08" db="EMBL/GenBank/DDBJ databases">
        <authorList>
            <person name="Alioto T."/>
            <person name="Alioto T."/>
            <person name="Gomez Garrido J."/>
        </authorList>
    </citation>
    <scope>NUCLEOTIDE SEQUENCE</scope>
</reference>
<keyword evidence="3" id="KW-0479">Metal-binding</keyword>
<dbReference type="Proteomes" id="UP001178508">
    <property type="component" value="Chromosome 24"/>
</dbReference>
<dbReference type="InterPro" id="IPR036772">
    <property type="entry name" value="SRCR-like_dom_sf"/>
</dbReference>
<keyword evidence="6" id="KW-0106">Calcium</keyword>
<keyword evidence="5" id="KW-0677">Repeat</keyword>
<feature type="disulfide bond" evidence="9">
    <location>
        <begin position="78"/>
        <end position="88"/>
    </location>
</feature>
<dbReference type="Gene3D" id="3.10.100.10">
    <property type="entry name" value="Mannose-Binding Protein A, subunit A"/>
    <property type="match status" value="1"/>
</dbReference>
<proteinExistence type="predicted"/>
<dbReference type="SMART" id="SM00607">
    <property type="entry name" value="FTP"/>
    <property type="match status" value="1"/>
</dbReference>
<comment type="subcellular location">
    <subcellularLocation>
        <location evidence="1">Secreted</location>
    </subcellularLocation>
</comment>
<dbReference type="Pfam" id="PF00530">
    <property type="entry name" value="SRCR"/>
    <property type="match status" value="2"/>
</dbReference>
<keyword evidence="7 9" id="KW-1015">Disulfide bond</keyword>
<feature type="disulfide bond" evidence="9">
    <location>
        <begin position="153"/>
        <end position="214"/>
    </location>
</feature>
<dbReference type="PRINTS" id="PR00258">
    <property type="entry name" value="SPERACTRCPTR"/>
</dbReference>
<keyword evidence="13" id="KW-1185">Reference proteome</keyword>
<comment type="caution">
    <text evidence="9">Lacks conserved residue(s) required for the propagation of feature annotation.</text>
</comment>
<dbReference type="PANTHER" id="PTHR48071:SF15">
    <property type="entry name" value="SRCR DOMAIN-CONTAINING PROTEIN"/>
    <property type="match status" value="1"/>
</dbReference>
<evidence type="ECO:0000256" key="2">
    <source>
        <dbReference type="ARBA" id="ARBA00022525"/>
    </source>
</evidence>
<dbReference type="InterPro" id="IPR008979">
    <property type="entry name" value="Galactose-bd-like_sf"/>
</dbReference>
<evidence type="ECO:0000256" key="7">
    <source>
        <dbReference type="ARBA" id="ARBA00023157"/>
    </source>
</evidence>
<evidence type="ECO:0000256" key="3">
    <source>
        <dbReference type="ARBA" id="ARBA00022723"/>
    </source>
</evidence>
<dbReference type="PANTHER" id="PTHR48071">
    <property type="entry name" value="SRCR DOMAIN-CONTAINING PROTEIN"/>
    <property type="match status" value="1"/>
</dbReference>
<evidence type="ECO:0000313" key="12">
    <source>
        <dbReference type="EMBL" id="CAJ1087120.1"/>
    </source>
</evidence>
<dbReference type="SMART" id="SM00034">
    <property type="entry name" value="CLECT"/>
    <property type="match status" value="1"/>
</dbReference>
<dbReference type="AlphaFoldDB" id="A0AAV1HNM0"/>
<dbReference type="InterPro" id="IPR001190">
    <property type="entry name" value="SRCR"/>
</dbReference>
<dbReference type="SUPFAM" id="SSF49785">
    <property type="entry name" value="Galactose-binding domain-like"/>
    <property type="match status" value="1"/>
</dbReference>
<dbReference type="PROSITE" id="PS50041">
    <property type="entry name" value="C_TYPE_LECTIN_2"/>
    <property type="match status" value="1"/>
</dbReference>
<evidence type="ECO:0000256" key="8">
    <source>
        <dbReference type="ARBA" id="ARBA00023180"/>
    </source>
</evidence>
<dbReference type="Gene3D" id="3.10.250.10">
    <property type="entry name" value="SRCR-like domain"/>
    <property type="match status" value="2"/>
</dbReference>
<dbReference type="SUPFAM" id="SSF56436">
    <property type="entry name" value="C-type lectin-like"/>
    <property type="match status" value="1"/>
</dbReference>
<dbReference type="PROSITE" id="PS50287">
    <property type="entry name" value="SRCR_2"/>
    <property type="match status" value="2"/>
</dbReference>
<name>A0AAV1HNM0_XYRNO</name>
<feature type="disulfide bond" evidence="9">
    <location>
        <begin position="47"/>
        <end position="108"/>
    </location>
</feature>
<accession>A0AAV1HNM0</accession>
<dbReference type="EMBL" id="OY660887">
    <property type="protein sequence ID" value="CAJ1087120.1"/>
    <property type="molecule type" value="Genomic_DNA"/>
</dbReference>
<dbReference type="GO" id="GO:0005615">
    <property type="term" value="C:extracellular space"/>
    <property type="evidence" value="ECO:0007669"/>
    <property type="project" value="TreeGrafter"/>
</dbReference>
<dbReference type="InterPro" id="IPR001304">
    <property type="entry name" value="C-type_lectin-like"/>
</dbReference>
<evidence type="ECO:0000259" key="10">
    <source>
        <dbReference type="PROSITE" id="PS50041"/>
    </source>
</evidence>
<evidence type="ECO:0000256" key="1">
    <source>
        <dbReference type="ARBA" id="ARBA00004613"/>
    </source>
</evidence>
<dbReference type="GO" id="GO:0005886">
    <property type="term" value="C:plasma membrane"/>
    <property type="evidence" value="ECO:0007669"/>
    <property type="project" value="TreeGrafter"/>
</dbReference>
<feature type="disulfide bond" evidence="9">
    <location>
        <begin position="184"/>
        <end position="194"/>
    </location>
</feature>
<feature type="domain" description="SRCR" evidence="11">
    <location>
        <begin position="8"/>
        <end position="109"/>
    </location>
</feature>
<dbReference type="CDD" id="cd00037">
    <property type="entry name" value="CLECT"/>
    <property type="match status" value="1"/>
</dbReference>
<dbReference type="SUPFAM" id="SSF56487">
    <property type="entry name" value="SRCR-like"/>
    <property type="match status" value="2"/>
</dbReference>
<organism evidence="12 13">
    <name type="scientific">Xyrichtys novacula</name>
    <name type="common">Pearly razorfish</name>
    <name type="synonym">Hemipteronotus novacula</name>
    <dbReference type="NCBI Taxonomy" id="13765"/>
    <lineage>
        <taxon>Eukaryota</taxon>
        <taxon>Metazoa</taxon>
        <taxon>Chordata</taxon>
        <taxon>Craniata</taxon>
        <taxon>Vertebrata</taxon>
        <taxon>Euteleostomi</taxon>
        <taxon>Actinopterygii</taxon>
        <taxon>Neopterygii</taxon>
        <taxon>Teleostei</taxon>
        <taxon>Neoteleostei</taxon>
        <taxon>Acanthomorphata</taxon>
        <taxon>Eupercaria</taxon>
        <taxon>Labriformes</taxon>
        <taxon>Labridae</taxon>
        <taxon>Xyrichtys</taxon>
    </lineage>
</organism>
<dbReference type="Pfam" id="PF22633">
    <property type="entry name" value="F5_F8_type_C_2"/>
    <property type="match status" value="1"/>
</dbReference>
<dbReference type="InterPro" id="IPR006585">
    <property type="entry name" value="FTP1"/>
</dbReference>
<dbReference type="PROSITE" id="PS00420">
    <property type="entry name" value="SRCR_1"/>
    <property type="match status" value="1"/>
</dbReference>
<dbReference type="FunFam" id="3.10.250.10:FF:000006">
    <property type="entry name" value="neurotrypsin isoform X2"/>
    <property type="match status" value="1"/>
</dbReference>
<dbReference type="Gene3D" id="2.60.120.260">
    <property type="entry name" value="Galactose-binding domain-like"/>
    <property type="match status" value="1"/>
</dbReference>
<keyword evidence="4" id="KW-0732">Signal</keyword>
<dbReference type="GO" id="GO:0046872">
    <property type="term" value="F:metal ion binding"/>
    <property type="evidence" value="ECO:0007669"/>
    <property type="project" value="UniProtKB-KW"/>
</dbReference>
<dbReference type="GO" id="GO:0004252">
    <property type="term" value="F:serine-type endopeptidase activity"/>
    <property type="evidence" value="ECO:0007669"/>
    <property type="project" value="TreeGrafter"/>
</dbReference>
<sequence>MYLAGVPIRLSGSGSTQCSGRVEIFHNRIWGTVCDDRWDLNAAMVVCRQLGCGTALSAPTLAHFGEGTGPIWLDNVQCTGNQSSVFHCEHSEFGEHNCEHDEDAGVVCSGADIRLINSGVLGRCSGRVEIYHQGAWGTISDNGWDINDAKLVCRQLGCGTALSAPRFAHFGEGTGTIWLGDVACSGRESSLTECKHSGFGQHNYAHYRDAGVVCSAVSVTNVAPTGTAAQSGTQASYSASAAIDGSRNPVLVDGSCTLTDIGPIQWWSLLLPAVYRITHISITNRATESQRINNAEILIGNSQENNGNNNPRCVIIDSIKSGSTRTFNCGGMIGQVVNVKLKNPNEVLTLCEVEVYGEMAAPSFSAMVAGQSIEVVEKKLCWSDALFYCRDFYWDLLSIRSEEEQKEVEEVLKSVSFTLTQRVWFGLRRYLKGDTWFWMSGDSMNFTHSETHSVWENTSPCGAIDTSDHSSWTDFPCKEHLHFICLRDIQGNEERVEFFSSIRS</sequence>
<evidence type="ECO:0000256" key="5">
    <source>
        <dbReference type="ARBA" id="ARBA00022737"/>
    </source>
</evidence>
<evidence type="ECO:0000256" key="9">
    <source>
        <dbReference type="PROSITE-ProRule" id="PRU00196"/>
    </source>
</evidence>
<dbReference type="FunFam" id="3.10.250.10:FF:000009">
    <property type="entry name" value="WC1"/>
    <property type="match status" value="1"/>
</dbReference>
<feature type="domain" description="SRCR" evidence="11">
    <location>
        <begin position="113"/>
        <end position="215"/>
    </location>
</feature>
<dbReference type="Pfam" id="PF00059">
    <property type="entry name" value="Lectin_C"/>
    <property type="match status" value="1"/>
</dbReference>
<gene>
    <name evidence="12" type="ORF">XNOV1_A022351</name>
</gene>
<protein>
    <submittedName>
        <fullName evidence="12">Deleted in malignant brain tumors 1 protein-like</fullName>
    </submittedName>
</protein>
<evidence type="ECO:0000259" key="11">
    <source>
        <dbReference type="PROSITE" id="PS50287"/>
    </source>
</evidence>
<evidence type="ECO:0000256" key="6">
    <source>
        <dbReference type="ARBA" id="ARBA00022837"/>
    </source>
</evidence>
<feature type="domain" description="C-type lectin" evidence="10">
    <location>
        <begin position="368"/>
        <end position="486"/>
    </location>
</feature>
<evidence type="ECO:0000256" key="4">
    <source>
        <dbReference type="ARBA" id="ARBA00022729"/>
    </source>
</evidence>
<keyword evidence="2" id="KW-0964">Secreted</keyword>
<dbReference type="InterPro" id="IPR016187">
    <property type="entry name" value="CTDL_fold"/>
</dbReference>
<feature type="disulfide bond" evidence="9">
    <location>
        <begin position="34"/>
        <end position="98"/>
    </location>
</feature>
<evidence type="ECO:0000313" key="13">
    <source>
        <dbReference type="Proteomes" id="UP001178508"/>
    </source>
</evidence>
<keyword evidence="8" id="KW-0325">Glycoprotein</keyword>